<feature type="transmembrane region" description="Helical" evidence="8">
    <location>
        <begin position="372"/>
        <end position="396"/>
    </location>
</feature>
<keyword evidence="6" id="KW-0653">Protein transport</keyword>
<dbReference type="AlphaFoldDB" id="A0A846QNE6"/>
<comment type="caution">
    <text evidence="11">The sequence shown here is derived from an EMBL/GenBank/DDBJ whole genome shotgun (WGS) entry which is preliminary data.</text>
</comment>
<keyword evidence="4 8" id="KW-1133">Transmembrane helix</keyword>
<proteinExistence type="inferred from homology"/>
<dbReference type="Proteomes" id="UP000580856">
    <property type="component" value="Unassembled WGS sequence"/>
</dbReference>
<keyword evidence="6" id="KW-0813">Transport</keyword>
<evidence type="ECO:0000256" key="3">
    <source>
        <dbReference type="ARBA" id="ARBA00022692"/>
    </source>
</evidence>
<keyword evidence="2" id="KW-1003">Cell membrane</keyword>
<comment type="similarity">
    <text evidence="6">Belongs to the exbB/tolQ family.</text>
</comment>
<dbReference type="GO" id="GO:0017038">
    <property type="term" value="P:protein import"/>
    <property type="evidence" value="ECO:0007669"/>
    <property type="project" value="TreeGrafter"/>
</dbReference>
<dbReference type="InterPro" id="IPR002898">
    <property type="entry name" value="MotA_ExbB_proton_chnl"/>
</dbReference>
<keyword evidence="9" id="KW-0732">Signal</keyword>
<keyword evidence="3 8" id="KW-0812">Transmembrane</keyword>
<name>A0A846QNE6_9BACT</name>
<evidence type="ECO:0000259" key="10">
    <source>
        <dbReference type="Pfam" id="PF01618"/>
    </source>
</evidence>
<evidence type="ECO:0000313" key="12">
    <source>
        <dbReference type="Proteomes" id="UP000580856"/>
    </source>
</evidence>
<evidence type="ECO:0000313" key="11">
    <source>
        <dbReference type="EMBL" id="NJB68540.1"/>
    </source>
</evidence>
<keyword evidence="5 8" id="KW-0472">Membrane</keyword>
<comment type="subcellular location">
    <subcellularLocation>
        <location evidence="1">Cell membrane</location>
        <topology evidence="1">Multi-pass membrane protein</topology>
    </subcellularLocation>
    <subcellularLocation>
        <location evidence="6">Membrane</location>
        <topology evidence="6">Multi-pass membrane protein</topology>
    </subcellularLocation>
</comment>
<dbReference type="InterPro" id="IPR050790">
    <property type="entry name" value="ExbB/TolQ_transport"/>
</dbReference>
<keyword evidence="7" id="KW-0175">Coiled coil</keyword>
<feature type="transmembrane region" description="Helical" evidence="8">
    <location>
        <begin position="416"/>
        <end position="436"/>
    </location>
</feature>
<feature type="coiled-coil region" evidence="7">
    <location>
        <begin position="40"/>
        <end position="127"/>
    </location>
</feature>
<dbReference type="Pfam" id="PF01618">
    <property type="entry name" value="MotA_ExbB"/>
    <property type="match status" value="1"/>
</dbReference>
<accession>A0A846QNE6</accession>
<organism evidence="11 12">
    <name type="scientific">Desulfobaculum xiamenense</name>
    <dbReference type="NCBI Taxonomy" id="995050"/>
    <lineage>
        <taxon>Bacteria</taxon>
        <taxon>Pseudomonadati</taxon>
        <taxon>Thermodesulfobacteriota</taxon>
        <taxon>Desulfovibrionia</taxon>
        <taxon>Desulfovibrionales</taxon>
        <taxon>Desulfovibrionaceae</taxon>
        <taxon>Desulfobaculum</taxon>
    </lineage>
</organism>
<reference evidence="11 12" key="1">
    <citation type="submission" date="2020-03" db="EMBL/GenBank/DDBJ databases">
        <title>Genomic Encyclopedia of Type Strains, Phase IV (KMG-IV): sequencing the most valuable type-strain genomes for metagenomic binning, comparative biology and taxonomic classification.</title>
        <authorList>
            <person name="Goeker M."/>
        </authorList>
    </citation>
    <scope>NUCLEOTIDE SEQUENCE [LARGE SCALE GENOMIC DNA]</scope>
    <source>
        <strain evidence="11 12">DSM 24233</strain>
    </source>
</reference>
<feature type="chain" id="PRO_5032653220" evidence="9">
    <location>
        <begin position="20"/>
        <end position="476"/>
    </location>
</feature>
<gene>
    <name evidence="11" type="ORF">GGQ74_002213</name>
</gene>
<evidence type="ECO:0000256" key="9">
    <source>
        <dbReference type="SAM" id="SignalP"/>
    </source>
</evidence>
<evidence type="ECO:0000256" key="8">
    <source>
        <dbReference type="SAM" id="Phobius"/>
    </source>
</evidence>
<dbReference type="EMBL" id="JAATJA010000002">
    <property type="protein sequence ID" value="NJB68540.1"/>
    <property type="molecule type" value="Genomic_DNA"/>
</dbReference>
<evidence type="ECO:0000256" key="6">
    <source>
        <dbReference type="RuleBase" id="RU004057"/>
    </source>
</evidence>
<feature type="domain" description="MotA/TolQ/ExbB proton channel" evidence="10">
    <location>
        <begin position="347"/>
        <end position="453"/>
    </location>
</feature>
<evidence type="ECO:0000256" key="2">
    <source>
        <dbReference type="ARBA" id="ARBA00022475"/>
    </source>
</evidence>
<dbReference type="RefSeq" id="WP_167941595.1">
    <property type="nucleotide sequence ID" value="NZ_JAATJA010000002.1"/>
</dbReference>
<dbReference type="PANTHER" id="PTHR30625">
    <property type="entry name" value="PROTEIN TOLQ"/>
    <property type="match status" value="1"/>
</dbReference>
<evidence type="ECO:0000256" key="4">
    <source>
        <dbReference type="ARBA" id="ARBA00022989"/>
    </source>
</evidence>
<dbReference type="GO" id="GO:0005886">
    <property type="term" value="C:plasma membrane"/>
    <property type="evidence" value="ECO:0007669"/>
    <property type="project" value="UniProtKB-SubCell"/>
</dbReference>
<evidence type="ECO:0000256" key="7">
    <source>
        <dbReference type="SAM" id="Coils"/>
    </source>
</evidence>
<dbReference type="PANTHER" id="PTHR30625:SF11">
    <property type="entry name" value="MOTA_TOLQ_EXBB PROTON CHANNEL DOMAIN-CONTAINING PROTEIN"/>
    <property type="match status" value="1"/>
</dbReference>
<feature type="signal peptide" evidence="9">
    <location>
        <begin position="1"/>
        <end position="19"/>
    </location>
</feature>
<dbReference type="PIRSF" id="PIRSF037714">
    <property type="entry name" value="TolR"/>
    <property type="match status" value="1"/>
</dbReference>
<dbReference type="InterPro" id="IPR017270">
    <property type="entry name" value="MotA/TolQ/ExbB-rel"/>
</dbReference>
<evidence type="ECO:0000256" key="5">
    <source>
        <dbReference type="ARBA" id="ARBA00023136"/>
    </source>
</evidence>
<feature type="transmembrane region" description="Helical" evidence="8">
    <location>
        <begin position="266"/>
        <end position="292"/>
    </location>
</feature>
<sequence length="476" mass="50638">MTRNMIVLFVVLAAMAAFAATGRGAETGWPEAARGVEANLATARADAAETRRAMEQERDALIAEHRAAKDSTAALEREVRDLEREFNALLEREQGLRTELADQQEEMKALEGTIRTAAKEADTLSRQNPITAEHPDRDDVVRALLDTKRFPGMDDVRALTGIFFDEITATGELARREGDFTGPDGSPAHGSILRIGRFATCYSLPDGRAGYLLPDAAGTGLTAVTGGADADAADDAADFMAAKATLLPVDLSGGAVFARIADEKDLLGWLASGGLLIWPILLVGVAALALIVERIAALWRVHSATGDELRDIQSLATAKDWNACRERCAANTRSPACRVIGSMLESIGTTREILEDTMQEAILRELPRLERFLPTLSVLAAIAPLLGLLGTVTGMINTFQAITLFGAGNPRMMSGGISEALITTQVGLAVAIPIMVAHHALERRVDAIIGDMEEKGASLAIELARNGAVGTENGHA</sequence>
<keyword evidence="12" id="KW-1185">Reference proteome</keyword>
<evidence type="ECO:0000256" key="1">
    <source>
        <dbReference type="ARBA" id="ARBA00004651"/>
    </source>
</evidence>
<protein>
    <submittedName>
        <fullName evidence="11">Biopolymer transport protein ExbB</fullName>
    </submittedName>
</protein>